<organism evidence="1 2">
    <name type="scientific">Phialemonium thermophilum</name>
    <dbReference type="NCBI Taxonomy" id="223376"/>
    <lineage>
        <taxon>Eukaryota</taxon>
        <taxon>Fungi</taxon>
        <taxon>Dikarya</taxon>
        <taxon>Ascomycota</taxon>
        <taxon>Pezizomycotina</taxon>
        <taxon>Sordariomycetes</taxon>
        <taxon>Sordariomycetidae</taxon>
        <taxon>Cephalothecales</taxon>
        <taxon>Cephalothecaceae</taxon>
        <taxon>Phialemonium</taxon>
    </lineage>
</organism>
<gene>
    <name evidence="1" type="ORF">VTK73DRAFT_8054</name>
</gene>
<proteinExistence type="predicted"/>
<reference evidence="1 2" key="1">
    <citation type="journal article" date="2024" name="Commun. Biol.">
        <title>Comparative genomic analysis of thermophilic fungi reveals convergent evolutionary adaptations and gene losses.</title>
        <authorList>
            <person name="Steindorff A.S."/>
            <person name="Aguilar-Pontes M.V."/>
            <person name="Robinson A.J."/>
            <person name="Andreopoulos B."/>
            <person name="LaButti K."/>
            <person name="Kuo A."/>
            <person name="Mondo S."/>
            <person name="Riley R."/>
            <person name="Otillar R."/>
            <person name="Haridas S."/>
            <person name="Lipzen A."/>
            <person name="Grimwood J."/>
            <person name="Schmutz J."/>
            <person name="Clum A."/>
            <person name="Reid I.D."/>
            <person name="Moisan M.C."/>
            <person name="Butler G."/>
            <person name="Nguyen T.T.M."/>
            <person name="Dewar K."/>
            <person name="Conant G."/>
            <person name="Drula E."/>
            <person name="Henrissat B."/>
            <person name="Hansel C."/>
            <person name="Singer S."/>
            <person name="Hutchinson M.I."/>
            <person name="de Vries R.P."/>
            <person name="Natvig D.O."/>
            <person name="Powell A.J."/>
            <person name="Tsang A."/>
            <person name="Grigoriev I.V."/>
        </authorList>
    </citation>
    <scope>NUCLEOTIDE SEQUENCE [LARGE SCALE GENOMIC DNA]</scope>
    <source>
        <strain evidence="1 2">ATCC 24622</strain>
    </source>
</reference>
<keyword evidence="2" id="KW-1185">Reference proteome</keyword>
<protein>
    <submittedName>
        <fullName evidence="1">Uncharacterized protein</fullName>
    </submittedName>
</protein>
<dbReference type="EMBL" id="JAZHXJ010000056">
    <property type="protein sequence ID" value="KAL1878093.1"/>
    <property type="molecule type" value="Genomic_DNA"/>
</dbReference>
<dbReference type="Proteomes" id="UP001586593">
    <property type="component" value="Unassembled WGS sequence"/>
</dbReference>
<evidence type="ECO:0000313" key="1">
    <source>
        <dbReference type="EMBL" id="KAL1878093.1"/>
    </source>
</evidence>
<evidence type="ECO:0000313" key="2">
    <source>
        <dbReference type="Proteomes" id="UP001586593"/>
    </source>
</evidence>
<name>A0ABR3XQ35_9PEZI</name>
<accession>A0ABR3XQ35</accession>
<comment type="caution">
    <text evidence="1">The sequence shown here is derived from an EMBL/GenBank/DDBJ whole genome shotgun (WGS) entry which is preliminary data.</text>
</comment>
<sequence>MQPISSVDVYCAPGSATCVFESLWSLRAECGEIVIPIGTEPHHVNVQPTAITITLTNPTPTSSCATTTTTTSTTTSTSVPEATYPAESTYGLKTRNPTGSDNQSPPSYCEKPLLDVVVDLLGLNIDITAYLNLSGLLDAVGDLLSGLLGGGKQPSHPHGGSSGGSDNGYPTSVTRHYRAHCGSSLENCNCGWKHHKDTAKDAQDCVQRCEKAAIKATVELGSLVDCLGVTLDHGLAVDNCLFVLGQGHDLLDVDVDLNLLNSNSRTDSLINIKID</sequence>